<evidence type="ECO:0000256" key="1">
    <source>
        <dbReference type="SAM" id="SignalP"/>
    </source>
</evidence>
<evidence type="ECO:0000259" key="2">
    <source>
        <dbReference type="Pfam" id="PF24764"/>
    </source>
</evidence>
<dbReference type="Proteomes" id="UP000596742">
    <property type="component" value="Unassembled WGS sequence"/>
</dbReference>
<dbReference type="Pfam" id="PF24764">
    <property type="entry name" value="rva_4"/>
    <property type="match status" value="1"/>
</dbReference>
<dbReference type="PANTHER" id="PTHR46791">
    <property type="entry name" value="EXPRESSED PROTEIN"/>
    <property type="match status" value="1"/>
</dbReference>
<name>A0A8B6FZN3_MYTGA</name>
<dbReference type="AlphaFoldDB" id="A0A8B6FZN3"/>
<dbReference type="PANTHER" id="PTHR46791:SF5">
    <property type="entry name" value="CLR5 DOMAIN-CONTAINING PROTEIN-RELATED"/>
    <property type="match status" value="1"/>
</dbReference>
<feature type="signal peptide" evidence="1">
    <location>
        <begin position="1"/>
        <end position="21"/>
    </location>
</feature>
<evidence type="ECO:0000313" key="3">
    <source>
        <dbReference type="EMBL" id="VDI56694.1"/>
    </source>
</evidence>
<sequence length="389" mass="44783">MDVSLVNKMVLALLLFCKASAIPYPDIDASLDGLVVYYTKLKKRLRFQKRGVESAIADIVTKILQLRNAGYTNIGYRSLWNVLRCLGVRASQHTVRLVLKAIDGDGVLKRQRHKLARRRYTSNGPSFCIHPFGISVHGGIDGFSRKILWLKATSSNKNPRIVAGHFLEYLKTSKRVPRVVRLDAGTENVLVERIQIALRSFHADSMAGHRSVSIGRSTANQKIEMLYIWSFLMRNLTTFWRNLFKDMVDEGILNNADPVHLECIRFCFLPLIQRHLEMFLQSWNSHRIRSQRNVECPHGIPSVMYYQPFIYDKYDCSYELPCDIVVLDYLTDIYTDAVLPRGTKEEFRQLINTLTFLDIEEFDVIETPTQAKELFNLLSGAISQHLLNR</sequence>
<dbReference type="EMBL" id="UYJE01007642">
    <property type="protein sequence ID" value="VDI56694.1"/>
    <property type="molecule type" value="Genomic_DNA"/>
</dbReference>
<feature type="chain" id="PRO_5032467221" description="Integrase core domain-containing protein" evidence="1">
    <location>
        <begin position="22"/>
        <end position="389"/>
    </location>
</feature>
<proteinExistence type="predicted"/>
<comment type="caution">
    <text evidence="3">The sequence shown here is derived from an EMBL/GenBank/DDBJ whole genome shotgun (WGS) entry which is preliminary data.</text>
</comment>
<protein>
    <recommendedName>
        <fullName evidence="2">Integrase core domain-containing protein</fullName>
    </recommendedName>
</protein>
<organism evidence="3 4">
    <name type="scientific">Mytilus galloprovincialis</name>
    <name type="common">Mediterranean mussel</name>
    <dbReference type="NCBI Taxonomy" id="29158"/>
    <lineage>
        <taxon>Eukaryota</taxon>
        <taxon>Metazoa</taxon>
        <taxon>Spiralia</taxon>
        <taxon>Lophotrochozoa</taxon>
        <taxon>Mollusca</taxon>
        <taxon>Bivalvia</taxon>
        <taxon>Autobranchia</taxon>
        <taxon>Pteriomorphia</taxon>
        <taxon>Mytilida</taxon>
        <taxon>Mytiloidea</taxon>
        <taxon>Mytilidae</taxon>
        <taxon>Mytilinae</taxon>
        <taxon>Mytilus</taxon>
    </lineage>
</organism>
<feature type="domain" description="Integrase core" evidence="2">
    <location>
        <begin position="132"/>
        <end position="294"/>
    </location>
</feature>
<keyword evidence="4" id="KW-1185">Reference proteome</keyword>
<reference evidence="3" key="1">
    <citation type="submission" date="2018-11" db="EMBL/GenBank/DDBJ databases">
        <authorList>
            <person name="Alioto T."/>
            <person name="Alioto T."/>
        </authorList>
    </citation>
    <scope>NUCLEOTIDE SEQUENCE</scope>
</reference>
<gene>
    <name evidence="3" type="ORF">MGAL_10B055839</name>
</gene>
<dbReference type="InterPro" id="IPR058913">
    <property type="entry name" value="Integrase_dom_put"/>
</dbReference>
<keyword evidence="1" id="KW-0732">Signal</keyword>
<dbReference type="OrthoDB" id="8866860at2759"/>
<accession>A0A8B6FZN3</accession>
<evidence type="ECO:0000313" key="4">
    <source>
        <dbReference type="Proteomes" id="UP000596742"/>
    </source>
</evidence>